<comment type="caution">
    <text evidence="1">The sequence shown here is derived from an EMBL/GenBank/DDBJ whole genome shotgun (WGS) entry which is preliminary data.</text>
</comment>
<protein>
    <submittedName>
        <fullName evidence="1">Uncharacterized protein</fullName>
    </submittedName>
</protein>
<gene>
    <name evidence="1" type="ORF">ANE_LOCUS27980</name>
</gene>
<evidence type="ECO:0000313" key="2">
    <source>
        <dbReference type="Proteomes" id="UP000489600"/>
    </source>
</evidence>
<organism evidence="1 2">
    <name type="scientific">Arabis nemorensis</name>
    <dbReference type="NCBI Taxonomy" id="586526"/>
    <lineage>
        <taxon>Eukaryota</taxon>
        <taxon>Viridiplantae</taxon>
        <taxon>Streptophyta</taxon>
        <taxon>Embryophyta</taxon>
        <taxon>Tracheophyta</taxon>
        <taxon>Spermatophyta</taxon>
        <taxon>Magnoliopsida</taxon>
        <taxon>eudicotyledons</taxon>
        <taxon>Gunneridae</taxon>
        <taxon>Pentapetalae</taxon>
        <taxon>rosids</taxon>
        <taxon>malvids</taxon>
        <taxon>Brassicales</taxon>
        <taxon>Brassicaceae</taxon>
        <taxon>Arabideae</taxon>
        <taxon>Arabis</taxon>
    </lineage>
</organism>
<dbReference type="Proteomes" id="UP000489600">
    <property type="component" value="Unassembled WGS sequence"/>
</dbReference>
<keyword evidence="2" id="KW-1185">Reference proteome</keyword>
<dbReference type="EMBL" id="CABITT030000008">
    <property type="protein sequence ID" value="VVB17536.1"/>
    <property type="molecule type" value="Genomic_DNA"/>
</dbReference>
<sequence length="141" mass="15927">MMRTYRFHKGFTFCFGLGGLHHRQLLHPSNLLKGFSLVLGFDRVCRLGWLDFCRSSSDGYLRAGVVSLVRVFSFPVLLVESHRVLLVFAADDRFSSSVSTAKSGDSFDGENRSGKVMKLRCYSIGFYSFSLQIGYFNQVMA</sequence>
<accession>A0A565CVU7</accession>
<dbReference type="AlphaFoldDB" id="A0A565CVU7"/>
<proteinExistence type="predicted"/>
<reference evidence="1" key="1">
    <citation type="submission" date="2019-07" db="EMBL/GenBank/DDBJ databases">
        <authorList>
            <person name="Dittberner H."/>
        </authorList>
    </citation>
    <scope>NUCLEOTIDE SEQUENCE [LARGE SCALE GENOMIC DNA]</scope>
</reference>
<name>A0A565CVU7_9BRAS</name>
<evidence type="ECO:0000313" key="1">
    <source>
        <dbReference type="EMBL" id="VVB17536.1"/>
    </source>
</evidence>